<dbReference type="RefSeq" id="WP_147845802.1">
    <property type="nucleotide sequence ID" value="NZ_VDUZ01000004.1"/>
</dbReference>
<dbReference type="Proteomes" id="UP000321638">
    <property type="component" value="Unassembled WGS sequence"/>
</dbReference>
<evidence type="ECO:0000313" key="2">
    <source>
        <dbReference type="EMBL" id="TXL80387.1"/>
    </source>
</evidence>
<keyword evidence="3" id="KW-1185">Reference proteome</keyword>
<dbReference type="AlphaFoldDB" id="A0A5C8PTZ5"/>
<evidence type="ECO:0000256" key="1">
    <source>
        <dbReference type="SAM" id="Phobius"/>
    </source>
</evidence>
<feature type="transmembrane region" description="Helical" evidence="1">
    <location>
        <begin position="161"/>
        <end position="178"/>
    </location>
</feature>
<dbReference type="Pfam" id="PF06532">
    <property type="entry name" value="NrsF"/>
    <property type="match status" value="1"/>
</dbReference>
<feature type="transmembrane region" description="Helical" evidence="1">
    <location>
        <begin position="190"/>
        <end position="211"/>
    </location>
</feature>
<comment type="caution">
    <text evidence="2">The sequence shown here is derived from an EMBL/GenBank/DDBJ whole genome shotgun (WGS) entry which is preliminary data.</text>
</comment>
<feature type="transmembrane region" description="Helical" evidence="1">
    <location>
        <begin position="131"/>
        <end position="149"/>
    </location>
</feature>
<feature type="transmembrane region" description="Helical" evidence="1">
    <location>
        <begin position="57"/>
        <end position="78"/>
    </location>
</feature>
<proteinExistence type="predicted"/>
<gene>
    <name evidence="2" type="ORF">FHP25_04980</name>
</gene>
<accession>A0A5C8PTZ5</accession>
<keyword evidence="1" id="KW-0812">Transmembrane</keyword>
<keyword evidence="1" id="KW-0472">Membrane</keyword>
<keyword evidence="1" id="KW-1133">Transmembrane helix</keyword>
<protein>
    <submittedName>
        <fullName evidence="2">DUF1109 domain-containing protein</fullName>
    </submittedName>
</protein>
<dbReference type="EMBL" id="VDUZ01000004">
    <property type="protein sequence ID" value="TXL80387.1"/>
    <property type="molecule type" value="Genomic_DNA"/>
</dbReference>
<evidence type="ECO:0000313" key="3">
    <source>
        <dbReference type="Proteomes" id="UP000321638"/>
    </source>
</evidence>
<dbReference type="OrthoDB" id="9816468at2"/>
<feature type="transmembrane region" description="Helical" evidence="1">
    <location>
        <begin position="26"/>
        <end position="45"/>
    </location>
</feature>
<sequence>MKTSSLIDMLSANVETVDRRQVPRTIATAGALGAVVAIVAVLAALGGRAGLADAHAISFLAGKLVFTLALVVFALIFLGRYARPGGERRAPFGLIALPFVAVVALGLLSLLAAPRAHWQAMLVGDQWLECLLSIPVIAIVPFALVMWAVRRAAPTHLTRAGALAGLVAGSISATAYALHCVDDSVPFVALWYGGTIAFCTVAGAALGPRLLRW</sequence>
<name>A0A5C8PTZ5_9HYPH</name>
<reference evidence="2 3" key="1">
    <citation type="submission" date="2019-06" db="EMBL/GenBank/DDBJ databases">
        <title>New taxonomy in bacterial strain CC-CFT640, isolated from vineyard.</title>
        <authorList>
            <person name="Lin S.-Y."/>
            <person name="Tsai C.-F."/>
            <person name="Young C.-C."/>
        </authorList>
    </citation>
    <scope>NUCLEOTIDE SEQUENCE [LARGE SCALE GENOMIC DNA]</scope>
    <source>
        <strain evidence="2 3">CC-CFT640</strain>
    </source>
</reference>
<organism evidence="2 3">
    <name type="scientific">Vineibacter terrae</name>
    <dbReference type="NCBI Taxonomy" id="2586908"/>
    <lineage>
        <taxon>Bacteria</taxon>
        <taxon>Pseudomonadati</taxon>
        <taxon>Pseudomonadota</taxon>
        <taxon>Alphaproteobacteria</taxon>
        <taxon>Hyphomicrobiales</taxon>
        <taxon>Vineibacter</taxon>
    </lineage>
</organism>
<feature type="transmembrane region" description="Helical" evidence="1">
    <location>
        <begin position="90"/>
        <end position="111"/>
    </location>
</feature>
<dbReference type="InterPro" id="IPR009495">
    <property type="entry name" value="NrsF"/>
</dbReference>